<sequence>MYTENRKQTKEDKDCDICDVGITDNALPVNHHPFTKSTAFLLCVVCRERAFLLNNWRYYGGGTASLNVTVAASIVLHQFVVSLVKSNFSQSTCEASETLILCFIRHKQFFSINMFVVSLVRLLFNNGGCEGFDSLEDK</sequence>
<proteinExistence type="predicted"/>
<dbReference type="EMBL" id="RDQH01000329">
    <property type="protein sequence ID" value="RXI04157.1"/>
    <property type="molecule type" value="Genomic_DNA"/>
</dbReference>
<organism evidence="1 2">
    <name type="scientific">Malus domestica</name>
    <name type="common">Apple</name>
    <name type="synonym">Pyrus malus</name>
    <dbReference type="NCBI Taxonomy" id="3750"/>
    <lineage>
        <taxon>Eukaryota</taxon>
        <taxon>Viridiplantae</taxon>
        <taxon>Streptophyta</taxon>
        <taxon>Embryophyta</taxon>
        <taxon>Tracheophyta</taxon>
        <taxon>Spermatophyta</taxon>
        <taxon>Magnoliopsida</taxon>
        <taxon>eudicotyledons</taxon>
        <taxon>Gunneridae</taxon>
        <taxon>Pentapetalae</taxon>
        <taxon>rosids</taxon>
        <taxon>fabids</taxon>
        <taxon>Rosales</taxon>
        <taxon>Rosaceae</taxon>
        <taxon>Amygdaloideae</taxon>
        <taxon>Maleae</taxon>
        <taxon>Malus</taxon>
    </lineage>
</organism>
<reference evidence="1 2" key="1">
    <citation type="submission" date="2018-10" db="EMBL/GenBank/DDBJ databases">
        <title>A high-quality apple genome assembly.</title>
        <authorList>
            <person name="Hu J."/>
        </authorList>
    </citation>
    <scope>NUCLEOTIDE SEQUENCE [LARGE SCALE GENOMIC DNA]</scope>
    <source>
        <strain evidence="2">cv. HFTH1</strain>
        <tissue evidence="1">Young leaf</tissue>
    </source>
</reference>
<comment type="caution">
    <text evidence="1">The sequence shown here is derived from an EMBL/GenBank/DDBJ whole genome shotgun (WGS) entry which is preliminary data.</text>
</comment>
<dbReference type="AlphaFoldDB" id="A0A498KA22"/>
<protein>
    <submittedName>
        <fullName evidence="1">Uncharacterized protein</fullName>
    </submittedName>
</protein>
<keyword evidence="2" id="KW-1185">Reference proteome</keyword>
<name>A0A498KA22_MALDO</name>
<evidence type="ECO:0000313" key="1">
    <source>
        <dbReference type="EMBL" id="RXI04157.1"/>
    </source>
</evidence>
<dbReference type="Proteomes" id="UP000290289">
    <property type="component" value="Chromosome 3"/>
</dbReference>
<dbReference type="STRING" id="3750.A0A498KA22"/>
<gene>
    <name evidence="1" type="ORF">DVH24_038431</name>
</gene>
<accession>A0A498KA22</accession>
<evidence type="ECO:0000313" key="2">
    <source>
        <dbReference type="Proteomes" id="UP000290289"/>
    </source>
</evidence>